<dbReference type="OrthoDB" id="102260at2759"/>
<keyword evidence="2 5" id="KW-0812">Transmembrane</keyword>
<comment type="subcellular location">
    <subcellularLocation>
        <location evidence="1">Membrane</location>
        <topology evidence="1">Multi-pass membrane protein</topology>
    </subcellularLocation>
</comment>
<keyword evidence="4 5" id="KW-0472">Membrane</keyword>
<name>A0A8H7BRS7_9FUNG</name>
<sequence length="185" mass="20628">MPVIISWVLLTAAEPRTCYPSSSVVYVCTCFAVGLLVAGIATVCWRCTMHLLGSLAGFVLCIYIYCWREDYILLNVYARMFTSLGFAVAGYALMRICEHVTAIFSTSFLGAYVFIFGLDLLVNTGMVNGPRSLLDANPHFIPIPYELTHKVYAMLGAVLAMWLVAMIFQKVYNHGHRFGFELVKA</sequence>
<gene>
    <name evidence="7" type="ORF">EC973_001008</name>
</gene>
<keyword evidence="3 5" id="KW-1133">Transmembrane helix</keyword>
<proteinExistence type="predicted"/>
<reference evidence="7" key="1">
    <citation type="submission" date="2020-01" db="EMBL/GenBank/DDBJ databases">
        <title>Genome Sequencing of Three Apophysomyces-Like Fungal Strains Confirms a Novel Fungal Genus in the Mucoromycota with divergent Burkholderia-like Endosymbiotic Bacteria.</title>
        <authorList>
            <person name="Stajich J.E."/>
            <person name="Macias A.M."/>
            <person name="Carter-House D."/>
            <person name="Lovett B."/>
            <person name="Kasson L.R."/>
            <person name="Berry K."/>
            <person name="Grigoriev I."/>
            <person name="Chang Y."/>
            <person name="Spatafora J."/>
            <person name="Kasson M.T."/>
        </authorList>
    </citation>
    <scope>NUCLEOTIDE SEQUENCE</scope>
    <source>
        <strain evidence="7">NRRL A-21654</strain>
    </source>
</reference>
<accession>A0A8H7BRS7</accession>
<feature type="domain" description="TM7S3/TM198-like" evidence="6">
    <location>
        <begin position="4"/>
        <end position="169"/>
    </location>
</feature>
<feature type="transmembrane region" description="Helical" evidence="5">
    <location>
        <begin position="151"/>
        <end position="168"/>
    </location>
</feature>
<dbReference type="AlphaFoldDB" id="A0A8H7BRS7"/>
<feature type="transmembrane region" description="Helical" evidence="5">
    <location>
        <begin position="23"/>
        <end position="41"/>
    </location>
</feature>
<dbReference type="GO" id="GO:0016020">
    <property type="term" value="C:membrane"/>
    <property type="evidence" value="ECO:0007669"/>
    <property type="project" value="UniProtKB-SubCell"/>
</dbReference>
<evidence type="ECO:0000256" key="4">
    <source>
        <dbReference type="ARBA" id="ARBA00023136"/>
    </source>
</evidence>
<feature type="transmembrane region" description="Helical" evidence="5">
    <location>
        <begin position="48"/>
        <end position="65"/>
    </location>
</feature>
<keyword evidence="8" id="KW-1185">Reference proteome</keyword>
<evidence type="ECO:0000256" key="3">
    <source>
        <dbReference type="ARBA" id="ARBA00022989"/>
    </source>
</evidence>
<evidence type="ECO:0000313" key="7">
    <source>
        <dbReference type="EMBL" id="KAF7730962.1"/>
    </source>
</evidence>
<comment type="caution">
    <text evidence="7">The sequence shown here is derived from an EMBL/GenBank/DDBJ whole genome shotgun (WGS) entry which is preliminary data.</text>
</comment>
<evidence type="ECO:0000256" key="2">
    <source>
        <dbReference type="ARBA" id="ARBA00022692"/>
    </source>
</evidence>
<feature type="transmembrane region" description="Helical" evidence="5">
    <location>
        <begin position="100"/>
        <end position="122"/>
    </location>
</feature>
<evidence type="ECO:0000313" key="8">
    <source>
        <dbReference type="Proteomes" id="UP000605846"/>
    </source>
</evidence>
<evidence type="ECO:0000256" key="5">
    <source>
        <dbReference type="SAM" id="Phobius"/>
    </source>
</evidence>
<dbReference type="Proteomes" id="UP000605846">
    <property type="component" value="Unassembled WGS sequence"/>
</dbReference>
<evidence type="ECO:0000259" key="6">
    <source>
        <dbReference type="Pfam" id="PF13886"/>
    </source>
</evidence>
<protein>
    <recommendedName>
        <fullName evidence="6">TM7S3/TM198-like domain-containing protein</fullName>
    </recommendedName>
</protein>
<organism evidence="7 8">
    <name type="scientific">Apophysomyces ossiformis</name>
    <dbReference type="NCBI Taxonomy" id="679940"/>
    <lineage>
        <taxon>Eukaryota</taxon>
        <taxon>Fungi</taxon>
        <taxon>Fungi incertae sedis</taxon>
        <taxon>Mucoromycota</taxon>
        <taxon>Mucoromycotina</taxon>
        <taxon>Mucoromycetes</taxon>
        <taxon>Mucorales</taxon>
        <taxon>Mucorineae</taxon>
        <taxon>Mucoraceae</taxon>
        <taxon>Apophysomyces</taxon>
    </lineage>
</organism>
<feature type="transmembrane region" description="Helical" evidence="5">
    <location>
        <begin position="71"/>
        <end position="93"/>
    </location>
</feature>
<dbReference type="Pfam" id="PF13886">
    <property type="entry name" value="TM7S3_TM198"/>
    <property type="match status" value="1"/>
</dbReference>
<dbReference type="EMBL" id="JABAYA010000012">
    <property type="protein sequence ID" value="KAF7730962.1"/>
    <property type="molecule type" value="Genomic_DNA"/>
</dbReference>
<dbReference type="InterPro" id="IPR025256">
    <property type="entry name" value="TM7S3/TM198-like_dom"/>
</dbReference>
<evidence type="ECO:0000256" key="1">
    <source>
        <dbReference type="ARBA" id="ARBA00004141"/>
    </source>
</evidence>